<comment type="subcellular location">
    <subcellularLocation>
        <location evidence="1">Cytoplasm</location>
        <location evidence="1">Cytoskeleton</location>
    </subcellularLocation>
</comment>
<evidence type="ECO:0000256" key="6">
    <source>
        <dbReference type="ARBA" id="ARBA00023212"/>
    </source>
</evidence>
<feature type="compositionally biased region" description="Acidic residues" evidence="8">
    <location>
        <begin position="7"/>
        <end position="18"/>
    </location>
</feature>
<keyword evidence="4" id="KW-0597">Phosphoprotein</keyword>
<evidence type="ECO:0000313" key="11">
    <source>
        <dbReference type="RefSeq" id="XP_064073894.1"/>
    </source>
</evidence>
<dbReference type="PANTHER" id="PTHR13924:SF10">
    <property type="entry name" value="TRANSFORMING ACIDIC COILED-COIL PROTEIN, ISOFORM K"/>
    <property type="match status" value="1"/>
</dbReference>
<dbReference type="RefSeq" id="XP_064073894.1">
    <property type="nucleotide sequence ID" value="XM_064217824.1"/>
</dbReference>
<keyword evidence="10" id="KW-1185">Reference proteome</keyword>
<feature type="compositionally biased region" description="Basic and acidic residues" evidence="8">
    <location>
        <begin position="205"/>
        <end position="216"/>
    </location>
</feature>
<feature type="compositionally biased region" description="Polar residues" evidence="8">
    <location>
        <begin position="153"/>
        <end position="171"/>
    </location>
</feature>
<proteinExistence type="inferred from homology"/>
<dbReference type="Proteomes" id="UP001652626">
    <property type="component" value="Chromosome 19"/>
</dbReference>
<sequence length="1683" mass="189743">MAQVEPMDIDNVESDFDDKENSLQNSNFLPRTPCTEKGYEELDVSELNMKLRYSITPASSPMSKSYTASCKDNRTYNFDEDSLNSTMVNNSVNLTRSLNSSINKCDIVTKSPKVPLQALTTDNSSLRRSLDNDPNDITITVNGIDNIDENLSLPSTSSSAIQTPEATTPTKDITKDDGGSPIMRGLKSVLNMFRSSQSPIPPEDNIDKKDETHSEEKAQIKSLEVLASTPKANTKNIDNNLSKRSSPLKDSVVFNDDLERELQWKDETTIIFKQEKIPIHKLFPQQSTSLALDKKISAKTNEVHHLNSTVEYMDVSYNESGIVDKTTDVESQISVNHVDVASGVESDGEFLDCETTYTKNEQIELKQQPSSTIVANLENNDVIHEICNEIIDNQPTLSQLDTPGNIEVVQAANVSNVEVNDVNLKEQKCDTALVNEFDEQVSNVPLNVKTGLVNCSLDEKLLNKEMNLTSVLITADTEKELNGETNKPDISMEHSLVKNEENKTMNVENQNNSILSNSINKEITEQKDEKQSNFDTSMPLNIVTDCQDNILLNENNDLNNFILVNKENGELNENQTQPFNSTGILQIYEQLSNQTVLVHANSICDFKSNTFNLEDHTEDKLVENEQMVHSNENLHDNSTGPVDNCEKNEIFDSIDQYTQEIETSLKQDEIVTFDSIKNNDNINDLENVKLQEFEKVVNLNANDRLPSEIPLPSDDDIEKDSLMDNFVIKSDGIEEDNNIECIKNNDIKDHLESLDGISEESAITNIEISSKNLNIISSTSIIPLSNSDETKENSIVTENVPKSTNCDLLVNETEIIQEYIPVDLPVSGTNLSDTALGTNEIHQCLNNIDAINKTIDNTISATDICIDSRNINHSNQEVEDKELLENKDSVLNEEYNINNLDDNVGPKENKLFDEEIVTSANNSPYVSVNDFDLNIPKYDVTLDDIESPFETKSKIATSPPISPKLSRKGYNINFDEIDDPFATKTNIRMSPTPETSPNNSNVSVNITQKKIDIKKRLQPQNRRKSQPEREKREVTKKRFNSSYNCDTRTSNCKKQISPLNQDDNKDVLGKDQTNDLNCATTVLDVDNVKSLVTNASTVDNFNIFNKILTQPDEPLDVEEKSLNIEPSVLNFSSKNVFNIPEIDDKNFNPFATKSKICISPSPSPTFEEENILMENNKTPLDHTTEMSKQIENLTSDMEKNNEDKVVSSNVSSETCSSRNTEKDFTVREVHTEDEDTVEGPFFEGDEYADVVKVADFDNETDMMHFEDLHANNNHENKEDGELFIDAEAFEFLLNQNKCNVVADSGKESLFLKFDPLFAKRVSSDGVLAALNRIQKRQSTPKKTLETSKLNNVINEEKPSVSGTNIAPVVEENNDETILVTKPMMVVNPAINSLVSPRKSVTPPRINRRSLTFTSPAMAVIDRLLSLSGNSSHLDNDTTSPRANREYNETDVALTQLRELLAEKEIHVHNLRSESKELKERLATMESQVESLEKETEERLKKVNDLNDRLAEKTKVNKSMAVVVEEYERTIASLIAEMELEKRRNAEERTRLISERDEQTAHLASMEVSFSDLHSKYEKSKQIILSMKANEDTYRKSIKEFEDNLLKMQNNYELLKQHATSKLNHANQELEKFNRSHESEVLKLNAMIKRKELHITSLEESLTQKTKANEELTAICDELINKVG</sequence>
<name>A0ABM4ARG4_VANTA</name>
<feature type="region of interest" description="Disordered" evidence="8">
    <location>
        <begin position="153"/>
        <end position="180"/>
    </location>
</feature>
<comment type="similarity">
    <text evidence="2">Belongs to the TACC family.</text>
</comment>
<evidence type="ECO:0000256" key="4">
    <source>
        <dbReference type="ARBA" id="ARBA00022553"/>
    </source>
</evidence>
<accession>A0ABM4ARG4</accession>
<feature type="region of interest" description="Disordered" evidence="8">
    <location>
        <begin position="982"/>
        <end position="1042"/>
    </location>
</feature>
<reference evidence="11" key="1">
    <citation type="submission" date="2025-08" db="UniProtKB">
        <authorList>
            <consortium name="RefSeq"/>
        </authorList>
    </citation>
    <scope>IDENTIFICATION</scope>
    <source>
        <tissue evidence="11">Whole body</tissue>
    </source>
</reference>
<dbReference type="InterPro" id="IPR039915">
    <property type="entry name" value="TACC"/>
</dbReference>
<feature type="region of interest" description="Disordered" evidence="8">
    <location>
        <begin position="1"/>
        <end position="34"/>
    </location>
</feature>
<evidence type="ECO:0000256" key="7">
    <source>
        <dbReference type="SAM" id="Coils"/>
    </source>
</evidence>
<keyword evidence="6" id="KW-0206">Cytoskeleton</keyword>
<evidence type="ECO:0000313" key="10">
    <source>
        <dbReference type="Proteomes" id="UP001652626"/>
    </source>
</evidence>
<gene>
    <name evidence="11" type="primary">LOC113402825</name>
</gene>
<feature type="compositionally biased region" description="Polar residues" evidence="8">
    <location>
        <begin position="983"/>
        <end position="1008"/>
    </location>
</feature>
<feature type="region of interest" description="Disordered" evidence="8">
    <location>
        <begin position="194"/>
        <end position="216"/>
    </location>
</feature>
<keyword evidence="3" id="KW-0963">Cytoplasm</keyword>
<feature type="domain" description="Transforming acidic coiled-coil-containing protein C-terminal" evidence="9">
    <location>
        <begin position="1483"/>
        <end position="1679"/>
    </location>
</feature>
<evidence type="ECO:0000256" key="1">
    <source>
        <dbReference type="ARBA" id="ARBA00004245"/>
    </source>
</evidence>
<protein>
    <submittedName>
        <fullName evidence="11">Histone-lysine N-methyltransferase 1</fullName>
    </submittedName>
</protein>
<evidence type="ECO:0000259" key="9">
    <source>
        <dbReference type="Pfam" id="PF05010"/>
    </source>
</evidence>
<keyword evidence="5 7" id="KW-0175">Coiled coil</keyword>
<evidence type="ECO:0000256" key="8">
    <source>
        <dbReference type="SAM" id="MobiDB-lite"/>
    </source>
</evidence>
<dbReference type="GeneID" id="113402825"/>
<dbReference type="PANTHER" id="PTHR13924">
    <property type="entry name" value="TRANSFORMING ACIDIC COILED-COIL CONTAINING PROTEIN 1/2"/>
    <property type="match status" value="1"/>
</dbReference>
<dbReference type="InterPro" id="IPR007707">
    <property type="entry name" value="TACC_C"/>
</dbReference>
<organism evidence="10 11">
    <name type="scientific">Vanessa tameamea</name>
    <name type="common">Kamehameha butterfly</name>
    <dbReference type="NCBI Taxonomy" id="334116"/>
    <lineage>
        <taxon>Eukaryota</taxon>
        <taxon>Metazoa</taxon>
        <taxon>Ecdysozoa</taxon>
        <taxon>Arthropoda</taxon>
        <taxon>Hexapoda</taxon>
        <taxon>Insecta</taxon>
        <taxon>Pterygota</taxon>
        <taxon>Neoptera</taxon>
        <taxon>Endopterygota</taxon>
        <taxon>Lepidoptera</taxon>
        <taxon>Glossata</taxon>
        <taxon>Ditrysia</taxon>
        <taxon>Papilionoidea</taxon>
        <taxon>Nymphalidae</taxon>
        <taxon>Nymphalinae</taxon>
        <taxon>Vanessa</taxon>
    </lineage>
</organism>
<evidence type="ECO:0000256" key="2">
    <source>
        <dbReference type="ARBA" id="ARBA00009423"/>
    </source>
</evidence>
<evidence type="ECO:0000256" key="5">
    <source>
        <dbReference type="ARBA" id="ARBA00023054"/>
    </source>
</evidence>
<feature type="coiled-coil region" evidence="7">
    <location>
        <begin position="1453"/>
        <end position="1550"/>
    </location>
</feature>
<dbReference type="Gene3D" id="1.20.5.1700">
    <property type="match status" value="1"/>
</dbReference>
<feature type="coiled-coil region" evidence="7">
    <location>
        <begin position="1590"/>
        <end position="1635"/>
    </location>
</feature>
<evidence type="ECO:0000256" key="3">
    <source>
        <dbReference type="ARBA" id="ARBA00022490"/>
    </source>
</evidence>
<dbReference type="Pfam" id="PF05010">
    <property type="entry name" value="TACC_C"/>
    <property type="match status" value="1"/>
</dbReference>